<evidence type="ECO:0000259" key="8">
    <source>
        <dbReference type="PROSITE" id="PS51096"/>
    </source>
</evidence>
<dbReference type="InterPro" id="IPR033887">
    <property type="entry name" value="PTS_IIA_man"/>
</dbReference>
<dbReference type="AlphaFoldDB" id="A0A3E3E539"/>
<evidence type="ECO:0000256" key="4">
    <source>
        <dbReference type="ARBA" id="ARBA00022597"/>
    </source>
</evidence>
<dbReference type="GO" id="GO:0016301">
    <property type="term" value="F:kinase activity"/>
    <property type="evidence" value="ECO:0007669"/>
    <property type="project" value="UniProtKB-KW"/>
</dbReference>
<dbReference type="PANTHER" id="PTHR33799:SF1">
    <property type="entry name" value="PTS SYSTEM MANNOSE-SPECIFIC EIIAB COMPONENT-RELATED"/>
    <property type="match status" value="1"/>
</dbReference>
<comment type="subcellular location">
    <subcellularLocation>
        <location evidence="1">Cytoplasm</location>
    </subcellularLocation>
</comment>
<dbReference type="InterPro" id="IPR036662">
    <property type="entry name" value="PTS_EIIA_man-typ_sf"/>
</dbReference>
<organism evidence="9 10">
    <name type="scientific">Thomasclavelia ramosa</name>
    <dbReference type="NCBI Taxonomy" id="1547"/>
    <lineage>
        <taxon>Bacteria</taxon>
        <taxon>Bacillati</taxon>
        <taxon>Bacillota</taxon>
        <taxon>Erysipelotrichia</taxon>
        <taxon>Erysipelotrichales</taxon>
        <taxon>Coprobacillaceae</taxon>
        <taxon>Thomasclavelia</taxon>
    </lineage>
</organism>
<evidence type="ECO:0000313" key="10">
    <source>
        <dbReference type="Proteomes" id="UP000261032"/>
    </source>
</evidence>
<dbReference type="EMBL" id="QUSL01000074">
    <property type="protein sequence ID" value="RGD76332.1"/>
    <property type="molecule type" value="Genomic_DNA"/>
</dbReference>
<dbReference type="RefSeq" id="WP_117582705.1">
    <property type="nucleotide sequence ID" value="NZ_QUSL01000074.1"/>
</dbReference>
<dbReference type="GO" id="GO:0016020">
    <property type="term" value="C:membrane"/>
    <property type="evidence" value="ECO:0007669"/>
    <property type="project" value="InterPro"/>
</dbReference>
<dbReference type="PANTHER" id="PTHR33799">
    <property type="entry name" value="PTS PERMEASE-RELATED-RELATED"/>
    <property type="match status" value="1"/>
</dbReference>
<dbReference type="Proteomes" id="UP000261032">
    <property type="component" value="Unassembled WGS sequence"/>
</dbReference>
<evidence type="ECO:0000256" key="7">
    <source>
        <dbReference type="ARBA" id="ARBA00022777"/>
    </source>
</evidence>
<keyword evidence="5" id="KW-0808">Transferase</keyword>
<dbReference type="CDD" id="cd00006">
    <property type="entry name" value="PTS_IIA_man"/>
    <property type="match status" value="1"/>
</dbReference>
<evidence type="ECO:0000256" key="2">
    <source>
        <dbReference type="ARBA" id="ARBA00022448"/>
    </source>
</evidence>
<accession>A0A3E3E539</accession>
<evidence type="ECO:0000256" key="1">
    <source>
        <dbReference type="ARBA" id="ARBA00004496"/>
    </source>
</evidence>
<dbReference type="GO" id="GO:0005737">
    <property type="term" value="C:cytoplasm"/>
    <property type="evidence" value="ECO:0007669"/>
    <property type="project" value="UniProtKB-SubCell"/>
</dbReference>
<keyword evidence="7" id="KW-0418">Kinase</keyword>
<dbReference type="Pfam" id="PF03610">
    <property type="entry name" value="EIIA-man"/>
    <property type="match status" value="1"/>
</dbReference>
<dbReference type="InterPro" id="IPR051471">
    <property type="entry name" value="Bacterial_PTS_sugar_comp"/>
</dbReference>
<evidence type="ECO:0000256" key="3">
    <source>
        <dbReference type="ARBA" id="ARBA00022490"/>
    </source>
</evidence>
<comment type="caution">
    <text evidence="9">The sequence shown here is derived from an EMBL/GenBank/DDBJ whole genome shotgun (WGS) entry which is preliminary data.</text>
</comment>
<evidence type="ECO:0000256" key="6">
    <source>
        <dbReference type="ARBA" id="ARBA00022683"/>
    </source>
</evidence>
<sequence>MINILVVTHGNFGNELIKSAEMIAGKQENIESLGLFVEDDFDMFKSKVKNKIKELENEEGVLVLVDMFGGTPSNASFANLNNLDFECVTGLNLPMMLEVLINRNIKTLKELVNIAVDVKKNSIFNLRDIALEK</sequence>
<dbReference type="SUPFAM" id="SSF53062">
    <property type="entry name" value="PTS system fructose IIA component-like"/>
    <property type="match status" value="1"/>
</dbReference>
<dbReference type="PROSITE" id="PS51096">
    <property type="entry name" value="PTS_EIIA_TYPE_4"/>
    <property type="match status" value="1"/>
</dbReference>
<keyword evidence="4 9" id="KW-0762">Sugar transport</keyword>
<feature type="domain" description="PTS EIIA type-4" evidence="8">
    <location>
        <begin position="1"/>
        <end position="123"/>
    </location>
</feature>
<proteinExistence type="predicted"/>
<dbReference type="GO" id="GO:0009401">
    <property type="term" value="P:phosphoenolpyruvate-dependent sugar phosphotransferase system"/>
    <property type="evidence" value="ECO:0007669"/>
    <property type="project" value="UniProtKB-KW"/>
</dbReference>
<protein>
    <submittedName>
        <fullName evidence="9">PTS sugar transporter subunit IIA</fullName>
    </submittedName>
</protein>
<evidence type="ECO:0000313" key="9">
    <source>
        <dbReference type="EMBL" id="RGD76332.1"/>
    </source>
</evidence>
<reference evidence="9 10" key="1">
    <citation type="submission" date="2018-08" db="EMBL/GenBank/DDBJ databases">
        <title>A genome reference for cultivated species of the human gut microbiota.</title>
        <authorList>
            <person name="Zou Y."/>
            <person name="Xue W."/>
            <person name="Luo G."/>
        </authorList>
    </citation>
    <scope>NUCLEOTIDE SEQUENCE [LARGE SCALE GENOMIC DNA]</scope>
    <source>
        <strain evidence="9 10">OM06-4</strain>
    </source>
</reference>
<keyword evidence="3" id="KW-0963">Cytoplasm</keyword>
<name>A0A3E3E539_9FIRM</name>
<evidence type="ECO:0000256" key="5">
    <source>
        <dbReference type="ARBA" id="ARBA00022679"/>
    </source>
</evidence>
<dbReference type="Gene3D" id="3.40.50.510">
    <property type="entry name" value="Phosphotransferase system, mannose-type IIA component"/>
    <property type="match status" value="1"/>
</dbReference>
<dbReference type="InterPro" id="IPR004701">
    <property type="entry name" value="PTS_EIIA_man-typ"/>
</dbReference>
<gene>
    <name evidence="9" type="ORF">DXB93_18815</name>
</gene>
<keyword evidence="2" id="KW-0813">Transport</keyword>
<keyword evidence="6" id="KW-0598">Phosphotransferase system</keyword>